<proteinExistence type="predicted"/>
<keyword evidence="2" id="KW-0328">Glycosyltransferase</keyword>
<dbReference type="Pfam" id="PF13692">
    <property type="entry name" value="Glyco_trans_1_4"/>
    <property type="match status" value="1"/>
</dbReference>
<dbReference type="Proteomes" id="UP001365846">
    <property type="component" value="Unassembled WGS sequence"/>
</dbReference>
<comment type="caution">
    <text evidence="2">The sequence shown here is derived from an EMBL/GenBank/DDBJ whole genome shotgun (WGS) entry which is preliminary data.</text>
</comment>
<dbReference type="EC" id="2.4.-.-" evidence="2"/>
<organism evidence="2 3">
    <name type="scientific">Variovorax ureilyticus</name>
    <dbReference type="NCBI Taxonomy" id="1836198"/>
    <lineage>
        <taxon>Bacteria</taxon>
        <taxon>Pseudomonadati</taxon>
        <taxon>Pseudomonadota</taxon>
        <taxon>Betaproteobacteria</taxon>
        <taxon>Burkholderiales</taxon>
        <taxon>Comamonadaceae</taxon>
        <taxon>Variovorax</taxon>
    </lineage>
</organism>
<dbReference type="PANTHER" id="PTHR45947:SF3">
    <property type="entry name" value="SULFOQUINOVOSYL TRANSFERASE SQD2"/>
    <property type="match status" value="1"/>
</dbReference>
<feature type="domain" description="Glycosyltransferase subfamily 4-like N-terminal" evidence="1">
    <location>
        <begin position="33"/>
        <end position="201"/>
    </location>
</feature>
<dbReference type="GO" id="GO:0016757">
    <property type="term" value="F:glycosyltransferase activity"/>
    <property type="evidence" value="ECO:0007669"/>
    <property type="project" value="UniProtKB-KW"/>
</dbReference>
<gene>
    <name evidence="2" type="ORF">WKW77_25330</name>
</gene>
<name>A0ABU8VL97_9BURK</name>
<accession>A0ABU8VL97</accession>
<evidence type="ECO:0000313" key="3">
    <source>
        <dbReference type="Proteomes" id="UP001365846"/>
    </source>
</evidence>
<keyword evidence="3" id="KW-1185">Reference proteome</keyword>
<dbReference type="Pfam" id="PF13439">
    <property type="entry name" value="Glyco_transf_4"/>
    <property type="match status" value="1"/>
</dbReference>
<evidence type="ECO:0000259" key="1">
    <source>
        <dbReference type="Pfam" id="PF13439"/>
    </source>
</evidence>
<protein>
    <submittedName>
        <fullName evidence="2">Glycosyltransferase family 1 protein</fullName>
        <ecNumber evidence="2">2.4.-.-</ecNumber>
    </submittedName>
</protein>
<reference evidence="2 3" key="1">
    <citation type="submission" date="2024-03" db="EMBL/GenBank/DDBJ databases">
        <title>Novel species of the genus Variovorax.</title>
        <authorList>
            <person name="Liu Q."/>
            <person name="Xin Y.-H."/>
        </authorList>
    </citation>
    <scope>NUCLEOTIDE SEQUENCE [LARGE SCALE GENOMIC DNA]</scope>
    <source>
        <strain evidence="2 3">KACC 18899</strain>
    </source>
</reference>
<dbReference type="RefSeq" id="WP_340359656.1">
    <property type="nucleotide sequence ID" value="NZ_JBBKZU010000013.1"/>
</dbReference>
<dbReference type="PANTHER" id="PTHR45947">
    <property type="entry name" value="SULFOQUINOVOSYL TRANSFERASE SQD2"/>
    <property type="match status" value="1"/>
</dbReference>
<dbReference type="Gene3D" id="3.40.50.2000">
    <property type="entry name" value="Glycogen Phosphorylase B"/>
    <property type="match status" value="2"/>
</dbReference>
<dbReference type="InterPro" id="IPR050194">
    <property type="entry name" value="Glycosyltransferase_grp1"/>
</dbReference>
<evidence type="ECO:0000313" key="2">
    <source>
        <dbReference type="EMBL" id="MEJ8814425.1"/>
    </source>
</evidence>
<dbReference type="CDD" id="cd03814">
    <property type="entry name" value="GT4-like"/>
    <property type="match status" value="1"/>
</dbReference>
<sequence>MNSSPGPIVVEHLPPARRSMRIAVVTETYPPEVNGVALTLQRVVEGLRALQHDIQLVRPRQTDGDLARRLDRLDEVLVRGVPIPRYPEMKMGMPANKALVQLWSRQRPDLVYIATEGPLGWSALQIARKLKLPVCSDFRTNFHVYSRHYGIGWLYRPIMSYLRKFHNRTAFTMVPSESLRQQLRGHGFERLMLVTRGVDTAQFSPARRSEALRAQWGVAPDTPVALYVGRLATEKNLDALANAFRAMQAQNAAMRLVVVGEGPAAPQLAAAVPDAIFAGTRRGEDLGAHYASSDLFVFPSMTETFGNVTLEAMASGLAVLAYDHASAGQMIRSGTNGLLAPLGDEKTFVRLARELVAGGREAARQMGLSARQSAGEAGWDRIVAQVEEVLYATIAAGEAPRVADARGHTIAGAT</sequence>
<keyword evidence="2" id="KW-0808">Transferase</keyword>
<dbReference type="InterPro" id="IPR028098">
    <property type="entry name" value="Glyco_trans_4-like_N"/>
</dbReference>
<dbReference type="EMBL" id="JBBKZU010000013">
    <property type="protein sequence ID" value="MEJ8814425.1"/>
    <property type="molecule type" value="Genomic_DNA"/>
</dbReference>
<dbReference type="SUPFAM" id="SSF53756">
    <property type="entry name" value="UDP-Glycosyltransferase/glycogen phosphorylase"/>
    <property type="match status" value="1"/>
</dbReference>